<dbReference type="Proteomes" id="UP000095282">
    <property type="component" value="Unplaced"/>
</dbReference>
<accession>A0A1I7T134</accession>
<reference evidence="2" key="1">
    <citation type="submission" date="2016-11" db="UniProtKB">
        <authorList>
            <consortium name="WormBaseParasite"/>
        </authorList>
    </citation>
    <scope>IDENTIFICATION</scope>
</reference>
<proteinExistence type="predicted"/>
<organism evidence="1 2">
    <name type="scientific">Caenorhabditis tropicalis</name>
    <dbReference type="NCBI Taxonomy" id="1561998"/>
    <lineage>
        <taxon>Eukaryota</taxon>
        <taxon>Metazoa</taxon>
        <taxon>Ecdysozoa</taxon>
        <taxon>Nematoda</taxon>
        <taxon>Chromadorea</taxon>
        <taxon>Rhabditida</taxon>
        <taxon>Rhabditina</taxon>
        <taxon>Rhabditomorpha</taxon>
        <taxon>Rhabditoidea</taxon>
        <taxon>Rhabditidae</taxon>
        <taxon>Peloderinae</taxon>
        <taxon>Caenorhabditis</taxon>
    </lineage>
</organism>
<evidence type="ECO:0000313" key="1">
    <source>
        <dbReference type="Proteomes" id="UP000095282"/>
    </source>
</evidence>
<keyword evidence="1" id="KW-1185">Reference proteome</keyword>
<dbReference type="WBParaSite" id="Csp11.Scaffold458.g1393.t1">
    <property type="protein sequence ID" value="Csp11.Scaffold458.g1393.t1"/>
    <property type="gene ID" value="Csp11.Scaffold458.g1393"/>
</dbReference>
<evidence type="ECO:0000313" key="2">
    <source>
        <dbReference type="WBParaSite" id="Csp11.Scaffold458.g1393.t1"/>
    </source>
</evidence>
<sequence>MGVRERRKRKEKREEMKEKRWKLLKYELENYVSGKRRKLHVSRIIEETVEHQMEYENHESQIRRKIPKRFM</sequence>
<dbReference type="AlphaFoldDB" id="A0A1I7T134"/>
<name>A0A1I7T134_9PELO</name>
<protein>
    <submittedName>
        <fullName evidence="2">Uncharacterized protein</fullName>
    </submittedName>
</protein>